<keyword evidence="3" id="KW-1185">Reference proteome</keyword>
<comment type="caution">
    <text evidence="2">The sequence shown here is derived from an EMBL/GenBank/DDBJ whole genome shotgun (WGS) entry which is preliminary data.</text>
</comment>
<dbReference type="PANTHER" id="PTHR36649:SF28">
    <property type="entry name" value="UBIQUITIN-LIKE DOMAIN-CONTAINING PROTEIN"/>
    <property type="match status" value="1"/>
</dbReference>
<dbReference type="OrthoDB" id="428577at2759"/>
<dbReference type="PANTHER" id="PTHR36649">
    <property type="entry name" value="UBIQUITIN-LIKE DOMAIN-CONTAINING PROTEIN"/>
    <property type="match status" value="1"/>
</dbReference>
<dbReference type="Pfam" id="PF00644">
    <property type="entry name" value="PARP"/>
    <property type="match status" value="1"/>
</dbReference>
<name>A0A8S1QYN0_9CILI</name>
<sequence length="318" mass="37916">MLYVLKESLLQSQQRNLIWIQKSYPGALTSLIGAYGSNQYCLQFKTEEINYQKFMENEQLRQDYLSNFKTQISKIFNINIDKVNILGFREGSLIIDFNIFEDINEIFSPENNDKLQFFQQICKGKIEYYNYYMDAYKKQRHNQNIIGLSIDDFNPKFNMNWKMVGYYDNRGPQSKKYIYYFPKNCYGFGLNINKYSDDQDWIKMDGNPNEWRILFHGTNQQNIASIIQNNLQRGSGQKYKKKVGEGIYFSNKISVCRDYANQVKVGENYFRVYFMTRCNPEVIKQVPKCLLERVVQGEYFVVNKTQDVRPYRILLEKE</sequence>
<evidence type="ECO:0000313" key="2">
    <source>
        <dbReference type="EMBL" id="CAD8120901.1"/>
    </source>
</evidence>
<evidence type="ECO:0000313" key="3">
    <source>
        <dbReference type="Proteomes" id="UP000692954"/>
    </source>
</evidence>
<protein>
    <recommendedName>
        <fullName evidence="1">PARP catalytic domain-containing protein</fullName>
    </recommendedName>
</protein>
<accession>A0A8S1QYN0</accession>
<dbReference type="AlphaFoldDB" id="A0A8S1QYN0"/>
<dbReference type="InterPro" id="IPR012317">
    <property type="entry name" value="Poly(ADP-ribose)pol_cat_dom"/>
</dbReference>
<gene>
    <name evidence="2" type="ORF">PSON_ATCC_30995.1.T1280153</name>
</gene>
<dbReference type="GO" id="GO:0003950">
    <property type="term" value="F:NAD+ poly-ADP-ribosyltransferase activity"/>
    <property type="evidence" value="ECO:0007669"/>
    <property type="project" value="InterPro"/>
</dbReference>
<proteinExistence type="predicted"/>
<organism evidence="2 3">
    <name type="scientific">Paramecium sonneborni</name>
    <dbReference type="NCBI Taxonomy" id="65129"/>
    <lineage>
        <taxon>Eukaryota</taxon>
        <taxon>Sar</taxon>
        <taxon>Alveolata</taxon>
        <taxon>Ciliophora</taxon>
        <taxon>Intramacronucleata</taxon>
        <taxon>Oligohymenophorea</taxon>
        <taxon>Peniculida</taxon>
        <taxon>Parameciidae</taxon>
        <taxon>Paramecium</taxon>
    </lineage>
</organism>
<dbReference type="Proteomes" id="UP000692954">
    <property type="component" value="Unassembled WGS sequence"/>
</dbReference>
<feature type="domain" description="PARP catalytic" evidence="1">
    <location>
        <begin position="209"/>
        <end position="265"/>
    </location>
</feature>
<evidence type="ECO:0000259" key="1">
    <source>
        <dbReference type="Pfam" id="PF00644"/>
    </source>
</evidence>
<dbReference type="EMBL" id="CAJJDN010000128">
    <property type="protein sequence ID" value="CAD8120901.1"/>
    <property type="molecule type" value="Genomic_DNA"/>
</dbReference>
<reference evidence="2" key="1">
    <citation type="submission" date="2021-01" db="EMBL/GenBank/DDBJ databases">
        <authorList>
            <consortium name="Genoscope - CEA"/>
            <person name="William W."/>
        </authorList>
    </citation>
    <scope>NUCLEOTIDE SEQUENCE</scope>
</reference>